<dbReference type="InterPro" id="IPR046977">
    <property type="entry name" value="RsmC/RlmG"/>
</dbReference>
<dbReference type="SUPFAM" id="SSF53335">
    <property type="entry name" value="S-adenosyl-L-methionine-dependent methyltransferases"/>
    <property type="match status" value="1"/>
</dbReference>
<comment type="catalytic activity">
    <reaction evidence="6">
        <text>guanosine(1207) in 16S rRNA + S-adenosyl-L-methionine = N(2)-methylguanosine(1207) in 16S rRNA + S-adenosyl-L-homocysteine + H(+)</text>
        <dbReference type="Rhea" id="RHEA:42736"/>
        <dbReference type="Rhea" id="RHEA-COMP:10213"/>
        <dbReference type="Rhea" id="RHEA-COMP:10214"/>
        <dbReference type="ChEBI" id="CHEBI:15378"/>
        <dbReference type="ChEBI" id="CHEBI:57856"/>
        <dbReference type="ChEBI" id="CHEBI:59789"/>
        <dbReference type="ChEBI" id="CHEBI:74269"/>
        <dbReference type="ChEBI" id="CHEBI:74481"/>
        <dbReference type="EC" id="2.1.1.172"/>
    </reaction>
</comment>
<comment type="subunit">
    <text evidence="6">Monomer.</text>
</comment>
<keyword evidence="10" id="KW-1185">Reference proteome</keyword>
<comment type="similarity">
    <text evidence="6">Belongs to the methyltransferase superfamily. RsmC family.</text>
</comment>
<feature type="domain" description="Methyltransferase small" evidence="7">
    <location>
        <begin position="172"/>
        <end position="337"/>
    </location>
</feature>
<evidence type="ECO:0000256" key="2">
    <source>
        <dbReference type="ARBA" id="ARBA00022552"/>
    </source>
</evidence>
<sequence length="344" mass="38013">MSALHAPSQLLLRQQQLLPEGPLLVINGPDPELSQSLSIGASWNWHAGYHQAWLRQAGQHHFGAEPPLLAADQINAAILYLPKEKALADMVFVALAATLKSGTPLFIVGENRGGIKSIHKRMPEFLQTAQKIAVGHHCVLLASAIDAAQHFQLDDFIRWCELDQPGHVEPLRLASFPGVFAYPSIDAGSAMLLEHLPQWQQGRVLDFACGHGVLGAWLQRNSSALTVDYLDVSALALAATTRTLAAQQLTGTLIAQDGLAAEQGQYKYIVSHPPFHTGLATDYKIGAEFLKQSRQHLERGGELWLVANRFLPWPELLEQVFGRFERVAQDNKFAVYRAIHEVRR</sequence>
<organism evidence="9 10">
    <name type="scientific">Pseudidiomarina taiwanensis</name>
    <dbReference type="NCBI Taxonomy" id="337250"/>
    <lineage>
        <taxon>Bacteria</taxon>
        <taxon>Pseudomonadati</taxon>
        <taxon>Pseudomonadota</taxon>
        <taxon>Gammaproteobacteria</taxon>
        <taxon>Alteromonadales</taxon>
        <taxon>Idiomarinaceae</taxon>
        <taxon>Pseudidiomarina</taxon>
    </lineage>
</organism>
<protein>
    <recommendedName>
        <fullName evidence="6">Ribosomal RNA small subunit methyltransferase C</fullName>
        <ecNumber evidence="6">2.1.1.172</ecNumber>
    </recommendedName>
    <alternativeName>
        <fullName evidence="6">16S rRNA m2G1207 methyltransferase</fullName>
    </alternativeName>
    <alternativeName>
        <fullName evidence="6">rRNA (guanine-N(2)-)-methyltransferase RsmC</fullName>
    </alternativeName>
</protein>
<evidence type="ECO:0000256" key="4">
    <source>
        <dbReference type="ARBA" id="ARBA00022679"/>
    </source>
</evidence>
<keyword evidence="3 6" id="KW-0489">Methyltransferase</keyword>
<dbReference type="Proteomes" id="UP000288279">
    <property type="component" value="Unassembled WGS sequence"/>
</dbReference>
<evidence type="ECO:0000256" key="1">
    <source>
        <dbReference type="ARBA" id="ARBA00022490"/>
    </source>
</evidence>
<dbReference type="InterPro" id="IPR023543">
    <property type="entry name" value="rRNA_ssu_MeTfrase_C"/>
</dbReference>
<dbReference type="RefSeq" id="WP_126826830.1">
    <property type="nucleotide sequence ID" value="NZ_PIQG01000002.1"/>
</dbReference>
<keyword evidence="4 6" id="KW-0808">Transferase</keyword>
<name>A0A432ZKC0_9GAMM</name>
<dbReference type="GO" id="GO:0052914">
    <property type="term" value="F:16S rRNA (guanine(1207)-N(2))-methyltransferase activity"/>
    <property type="evidence" value="ECO:0007669"/>
    <property type="project" value="UniProtKB-EC"/>
</dbReference>
<gene>
    <name evidence="6" type="primary">rsmC</name>
    <name evidence="9" type="ORF">CWI83_05460</name>
</gene>
<dbReference type="InterPro" id="IPR007848">
    <property type="entry name" value="Small_mtfrase_dom"/>
</dbReference>
<dbReference type="InterPro" id="IPR013675">
    <property type="entry name" value="Mtase_sm_N"/>
</dbReference>
<evidence type="ECO:0000256" key="5">
    <source>
        <dbReference type="ARBA" id="ARBA00022691"/>
    </source>
</evidence>
<dbReference type="PANTHER" id="PTHR47816">
    <property type="entry name" value="RIBOSOMAL RNA SMALL SUBUNIT METHYLTRANSFERASE C"/>
    <property type="match status" value="1"/>
</dbReference>
<keyword evidence="1 6" id="KW-0963">Cytoplasm</keyword>
<evidence type="ECO:0000256" key="3">
    <source>
        <dbReference type="ARBA" id="ARBA00022603"/>
    </source>
</evidence>
<evidence type="ECO:0000313" key="10">
    <source>
        <dbReference type="Proteomes" id="UP000288279"/>
    </source>
</evidence>
<dbReference type="EC" id="2.1.1.172" evidence="6"/>
<evidence type="ECO:0000313" key="9">
    <source>
        <dbReference type="EMBL" id="RUO78475.1"/>
    </source>
</evidence>
<accession>A0A432ZKC0</accession>
<dbReference type="OrthoDB" id="9816072at2"/>
<evidence type="ECO:0000256" key="6">
    <source>
        <dbReference type="HAMAP-Rule" id="MF_01862"/>
    </source>
</evidence>
<reference evidence="9 10" key="1">
    <citation type="journal article" date="2011" name="Front. Microbiol.">
        <title>Genomic signatures of strain selection and enhancement in Bacillus atrophaeus var. globigii, a historical biowarfare simulant.</title>
        <authorList>
            <person name="Gibbons H.S."/>
            <person name="Broomall S.M."/>
            <person name="McNew L.A."/>
            <person name="Daligault H."/>
            <person name="Chapman C."/>
            <person name="Bruce D."/>
            <person name="Karavis M."/>
            <person name="Krepps M."/>
            <person name="McGregor P.A."/>
            <person name="Hong C."/>
            <person name="Park K.H."/>
            <person name="Akmal A."/>
            <person name="Feldman A."/>
            <person name="Lin J.S."/>
            <person name="Chang W.E."/>
            <person name="Higgs B.W."/>
            <person name="Demirev P."/>
            <person name="Lindquist J."/>
            <person name="Liem A."/>
            <person name="Fochler E."/>
            <person name="Read T.D."/>
            <person name="Tapia R."/>
            <person name="Johnson S."/>
            <person name="Bishop-Lilly K.A."/>
            <person name="Detter C."/>
            <person name="Han C."/>
            <person name="Sozhamannan S."/>
            <person name="Rosenzweig C.N."/>
            <person name="Skowronski E.W."/>
        </authorList>
    </citation>
    <scope>NUCLEOTIDE SEQUENCE [LARGE SCALE GENOMIC DNA]</scope>
    <source>
        <strain evidence="9 10">PIT1</strain>
    </source>
</reference>
<comment type="function">
    <text evidence="6">Specifically methylates the guanine in position 1207 of 16S rRNA in the 30S particle.</text>
</comment>
<dbReference type="Pfam" id="PF05175">
    <property type="entry name" value="MTS"/>
    <property type="match status" value="1"/>
</dbReference>
<feature type="domain" description="Methyltransferase small N-terminal" evidence="8">
    <location>
        <begin position="8"/>
        <end position="158"/>
    </location>
</feature>
<proteinExistence type="inferred from homology"/>
<keyword evidence="5 6" id="KW-0949">S-adenosyl-L-methionine</keyword>
<keyword evidence="2 6" id="KW-0698">rRNA processing</keyword>
<dbReference type="InterPro" id="IPR029063">
    <property type="entry name" value="SAM-dependent_MTases_sf"/>
</dbReference>
<comment type="subcellular location">
    <subcellularLocation>
        <location evidence="6">Cytoplasm</location>
    </subcellularLocation>
</comment>
<dbReference type="HAMAP" id="MF_01862">
    <property type="entry name" value="16SrRNA_methyltr_C"/>
    <property type="match status" value="1"/>
</dbReference>
<dbReference type="EMBL" id="PIQG01000002">
    <property type="protein sequence ID" value="RUO78475.1"/>
    <property type="molecule type" value="Genomic_DNA"/>
</dbReference>
<dbReference type="AlphaFoldDB" id="A0A432ZKC0"/>
<dbReference type="PANTHER" id="PTHR47816:SF4">
    <property type="entry name" value="RIBOSOMAL RNA SMALL SUBUNIT METHYLTRANSFERASE C"/>
    <property type="match status" value="1"/>
</dbReference>
<dbReference type="Pfam" id="PF08468">
    <property type="entry name" value="MTS_N"/>
    <property type="match status" value="1"/>
</dbReference>
<evidence type="ECO:0000259" key="7">
    <source>
        <dbReference type="Pfam" id="PF05175"/>
    </source>
</evidence>
<comment type="caution">
    <text evidence="9">The sequence shown here is derived from an EMBL/GenBank/DDBJ whole genome shotgun (WGS) entry which is preliminary data.</text>
</comment>
<evidence type="ECO:0000259" key="8">
    <source>
        <dbReference type="Pfam" id="PF08468"/>
    </source>
</evidence>
<dbReference type="CDD" id="cd02440">
    <property type="entry name" value="AdoMet_MTases"/>
    <property type="match status" value="1"/>
</dbReference>
<dbReference type="Gene3D" id="3.40.50.150">
    <property type="entry name" value="Vaccinia Virus protein VP39"/>
    <property type="match status" value="2"/>
</dbReference>
<dbReference type="GO" id="GO:0005737">
    <property type="term" value="C:cytoplasm"/>
    <property type="evidence" value="ECO:0007669"/>
    <property type="project" value="UniProtKB-SubCell"/>
</dbReference>